<dbReference type="OrthoDB" id="185373at2759"/>
<dbReference type="EMBL" id="ML976617">
    <property type="protein sequence ID" value="KAF1844297.1"/>
    <property type="molecule type" value="Genomic_DNA"/>
</dbReference>
<dbReference type="GeneID" id="63855242"/>
<evidence type="ECO:0000256" key="3">
    <source>
        <dbReference type="SAM" id="MobiDB-lite"/>
    </source>
</evidence>
<evidence type="ECO:0000313" key="4">
    <source>
        <dbReference type="EMBL" id="KAF1844297.1"/>
    </source>
</evidence>
<feature type="repeat" description="PPR" evidence="2">
    <location>
        <begin position="630"/>
        <end position="664"/>
    </location>
</feature>
<sequence length="941" mass="105553">MLGSYICRQCRARPSRRLVPVRTPQWQSRATFLSLRTPKSKEDAEPTQTTEQPAAQHQSEGAPDRYQDGPSIQYPYRGNHPQEGRAGRYSRLVLDDTERRTQPPPTHSGSAEEAATDGLGPVTSLESEMSYTEYIKSALSRGKVGQAWKSFEHNYTSRDCKALTEPSLRDAALLEDGKLFLQLLNAVNSAFCKGLKNVAVKPTAVLFKFEQLGIARSEYWSRQTIAYLTYQAIHAVNDTTKKPNRDLPSLLLELLSVWRLFFQCMGPKGDSLEVISTEWQLPAAESLADSFAGKNFGMRLQEYHPKYKGNNTLGFCAVYLFTISEALNSDETLQQQAAPLLQFLAKLLADAHVDHILNFVEQSKTLNELPVEVLRQIKKEIGVVRHTAMTMIGSKGEFWGGDEAANLEAFYLKRIARAVLSSTSTLRLESLWKQVEHDYTPRGQSTSIPPLIYNAFLSGFMKLAHSERSVDVWNHMIAHGVKPDMRSWVAVLDGCAKTRDLNGLNAMWSRMLSTGAEPDTYAWTARVNGLISLHQINSGLKALDEMGKRWMAAENIVTSPRSHGRKSKGVQNVSESSKAVNNCTKPQVQTINGAISALVKLRPDSLRRDKRVQTIQRILEWAGNFEIKPNTRTYNIMIKLYLQLRDYAQAFQVVRQMEQDGIESDIVTHIMLITAAFDLQKFDNLSAKEQTERIVSVFESIEASGIKMTDGVYGVAIDRLLKHYSNHGAVRVLVDHMIRRNLRPSSYVYTSLITDYFQQDPPAVAAMDSLVQQIFTDHKIPTDRLLFLRLIECYAALGEVGKMMSVLAKMSKDGRLLQWDALTNVVKALVEDGDMERARAIVRDVERGEGVAKGGVTGGAAQGRVFSYTVHKLGIRMEERMGDFMSQDHAPKASDEEAQDEAPIPHASNVQDVDYGAVEQEEDVHGFLTDEPEREPRYGRV</sequence>
<accession>A0A9P4L7G4</accession>
<dbReference type="GO" id="GO:0003729">
    <property type="term" value="F:mRNA binding"/>
    <property type="evidence" value="ECO:0007669"/>
    <property type="project" value="TreeGrafter"/>
</dbReference>
<comment type="caution">
    <text evidence="4">The sequence shown here is derived from an EMBL/GenBank/DDBJ whole genome shotgun (WGS) entry which is preliminary data.</text>
</comment>
<gene>
    <name evidence="4" type="ORF">K460DRAFT_419225</name>
</gene>
<dbReference type="InterPro" id="IPR002885">
    <property type="entry name" value="PPR_rpt"/>
</dbReference>
<dbReference type="PANTHER" id="PTHR47933:SF11">
    <property type="entry name" value="PENTATRICOPEPTIDE REPEAT-CONTAINING PROTEIN 2"/>
    <property type="match status" value="1"/>
</dbReference>
<dbReference type="Gene3D" id="1.25.40.10">
    <property type="entry name" value="Tetratricopeptide repeat domain"/>
    <property type="match status" value="3"/>
</dbReference>
<feature type="region of interest" description="Disordered" evidence="3">
    <location>
        <begin position="560"/>
        <end position="581"/>
    </location>
</feature>
<dbReference type="PANTHER" id="PTHR47933">
    <property type="entry name" value="PENTATRICOPEPTIDE REPEAT-CONTAINING PROTEIN 1, MITOCHONDRIAL"/>
    <property type="match status" value="1"/>
</dbReference>
<dbReference type="InterPro" id="IPR011990">
    <property type="entry name" value="TPR-like_helical_dom_sf"/>
</dbReference>
<evidence type="ECO:0000313" key="5">
    <source>
        <dbReference type="Proteomes" id="UP000800039"/>
    </source>
</evidence>
<feature type="compositionally biased region" description="Polar residues" evidence="3">
    <location>
        <begin position="46"/>
        <end position="59"/>
    </location>
</feature>
<dbReference type="Proteomes" id="UP000800039">
    <property type="component" value="Unassembled WGS sequence"/>
</dbReference>
<feature type="region of interest" description="Disordered" evidence="3">
    <location>
        <begin position="98"/>
        <end position="122"/>
    </location>
</feature>
<proteinExistence type="predicted"/>
<protein>
    <recommendedName>
        <fullName evidence="6">Pentatricopeptide repeat protein</fullName>
    </recommendedName>
</protein>
<evidence type="ECO:0008006" key="6">
    <source>
        <dbReference type="Google" id="ProtNLM"/>
    </source>
</evidence>
<feature type="region of interest" description="Disordered" evidence="3">
    <location>
        <begin position="886"/>
        <end position="912"/>
    </location>
</feature>
<evidence type="ECO:0000256" key="2">
    <source>
        <dbReference type="PROSITE-ProRule" id="PRU00708"/>
    </source>
</evidence>
<dbReference type="Pfam" id="PF13041">
    <property type="entry name" value="PPR_2"/>
    <property type="match status" value="1"/>
</dbReference>
<dbReference type="NCBIfam" id="TIGR00756">
    <property type="entry name" value="PPR"/>
    <property type="match status" value="2"/>
</dbReference>
<dbReference type="RefSeq" id="XP_040786860.1">
    <property type="nucleotide sequence ID" value="XM_040937992.1"/>
</dbReference>
<dbReference type="PROSITE" id="PS51375">
    <property type="entry name" value="PPR"/>
    <property type="match status" value="3"/>
</dbReference>
<dbReference type="InterPro" id="IPR051240">
    <property type="entry name" value="Mito_RNA-Proc/Resp"/>
</dbReference>
<reference evidence="4" key="1">
    <citation type="submission" date="2020-01" db="EMBL/GenBank/DDBJ databases">
        <authorList>
            <consortium name="DOE Joint Genome Institute"/>
            <person name="Haridas S."/>
            <person name="Albert R."/>
            <person name="Binder M."/>
            <person name="Bloem J."/>
            <person name="Labutti K."/>
            <person name="Salamov A."/>
            <person name="Andreopoulos B."/>
            <person name="Baker S.E."/>
            <person name="Barry K."/>
            <person name="Bills G."/>
            <person name="Bluhm B.H."/>
            <person name="Cannon C."/>
            <person name="Castanera R."/>
            <person name="Culley D.E."/>
            <person name="Daum C."/>
            <person name="Ezra D."/>
            <person name="Gonzalez J.B."/>
            <person name="Henrissat B."/>
            <person name="Kuo A."/>
            <person name="Liang C."/>
            <person name="Lipzen A."/>
            <person name="Lutzoni F."/>
            <person name="Magnuson J."/>
            <person name="Mondo S."/>
            <person name="Nolan M."/>
            <person name="Ohm R."/>
            <person name="Pangilinan J."/>
            <person name="Park H.-J."/>
            <person name="Ramirez L."/>
            <person name="Alfaro M."/>
            <person name="Sun H."/>
            <person name="Tritt A."/>
            <person name="Yoshinaga Y."/>
            <person name="Zwiers L.-H."/>
            <person name="Turgeon B.G."/>
            <person name="Goodwin S.B."/>
            <person name="Spatafora J.W."/>
            <person name="Crous P.W."/>
            <person name="Grigoriev I.V."/>
        </authorList>
    </citation>
    <scope>NUCLEOTIDE SEQUENCE</scope>
    <source>
        <strain evidence="4">CBS 394.84</strain>
    </source>
</reference>
<keyword evidence="5" id="KW-1185">Reference proteome</keyword>
<keyword evidence="1" id="KW-0677">Repeat</keyword>
<evidence type="ECO:0000256" key="1">
    <source>
        <dbReference type="ARBA" id="ARBA00022737"/>
    </source>
</evidence>
<feature type="compositionally biased region" description="Polar residues" evidence="3">
    <location>
        <begin position="569"/>
        <end position="581"/>
    </location>
</feature>
<feature type="repeat" description="PPR" evidence="2">
    <location>
        <begin position="484"/>
        <end position="518"/>
    </location>
</feature>
<organism evidence="4 5">
    <name type="scientific">Cucurbitaria berberidis CBS 394.84</name>
    <dbReference type="NCBI Taxonomy" id="1168544"/>
    <lineage>
        <taxon>Eukaryota</taxon>
        <taxon>Fungi</taxon>
        <taxon>Dikarya</taxon>
        <taxon>Ascomycota</taxon>
        <taxon>Pezizomycotina</taxon>
        <taxon>Dothideomycetes</taxon>
        <taxon>Pleosporomycetidae</taxon>
        <taxon>Pleosporales</taxon>
        <taxon>Pleosporineae</taxon>
        <taxon>Cucurbitariaceae</taxon>
        <taxon>Cucurbitaria</taxon>
    </lineage>
</organism>
<dbReference type="AlphaFoldDB" id="A0A9P4L7G4"/>
<feature type="region of interest" description="Disordered" evidence="3">
    <location>
        <begin position="30"/>
        <end position="86"/>
    </location>
</feature>
<feature type="repeat" description="PPR" evidence="2">
    <location>
        <begin position="449"/>
        <end position="483"/>
    </location>
</feature>
<name>A0A9P4L7G4_9PLEO</name>